<evidence type="ECO:0000256" key="1">
    <source>
        <dbReference type="SAM" id="MobiDB-lite"/>
    </source>
</evidence>
<dbReference type="HOGENOM" id="CLU_1404756_0_0_1"/>
<dbReference type="STRING" id="29760.D7SRR3"/>
<dbReference type="Proteomes" id="UP000009183">
    <property type="component" value="Chromosome 9"/>
</dbReference>
<dbReference type="AlphaFoldDB" id="D7SRR3"/>
<keyword evidence="3" id="KW-1185">Reference proteome</keyword>
<dbReference type="PaxDb" id="29760-VIT_09s0054g01900.t01"/>
<evidence type="ECO:0000313" key="2">
    <source>
        <dbReference type="EMBL" id="CBI18345.3"/>
    </source>
</evidence>
<feature type="region of interest" description="Disordered" evidence="1">
    <location>
        <begin position="48"/>
        <end position="69"/>
    </location>
</feature>
<proteinExistence type="predicted"/>
<dbReference type="InParanoid" id="D7SRR3"/>
<evidence type="ECO:0000313" key="3">
    <source>
        <dbReference type="Proteomes" id="UP000009183"/>
    </source>
</evidence>
<sequence>MTVAWSPREARTTRIPGCRVARVGVTRRHCSTVRLGTRAIIHRRLGKRNPGIRGRLGERARRGSRVTPRDTCDHYSTVRLGKRAITVAGLPRGARATGIPVGVTRRHCSSGASGRVRSLQHGHLGKCTRRGSRVARVGVTRRHCSTVRHGTCAITVAQAPRKRARRESRDVGLHEVGLLGDTVAQYASGRVRSL</sequence>
<organism evidence="2 3">
    <name type="scientific">Vitis vinifera</name>
    <name type="common">Grape</name>
    <dbReference type="NCBI Taxonomy" id="29760"/>
    <lineage>
        <taxon>Eukaryota</taxon>
        <taxon>Viridiplantae</taxon>
        <taxon>Streptophyta</taxon>
        <taxon>Embryophyta</taxon>
        <taxon>Tracheophyta</taxon>
        <taxon>Spermatophyta</taxon>
        <taxon>Magnoliopsida</taxon>
        <taxon>eudicotyledons</taxon>
        <taxon>Gunneridae</taxon>
        <taxon>Pentapetalae</taxon>
        <taxon>rosids</taxon>
        <taxon>Vitales</taxon>
        <taxon>Vitaceae</taxon>
        <taxon>Viteae</taxon>
        <taxon>Vitis</taxon>
    </lineage>
</organism>
<accession>D7SRR3</accession>
<dbReference type="EMBL" id="FN594972">
    <property type="protein sequence ID" value="CBI18345.3"/>
    <property type="molecule type" value="Genomic_DNA"/>
</dbReference>
<feature type="compositionally biased region" description="Basic and acidic residues" evidence="1">
    <location>
        <begin position="55"/>
        <end position="69"/>
    </location>
</feature>
<gene>
    <name evidence="2" type="ordered locus">VIT_09s0054g01900</name>
</gene>
<protein>
    <submittedName>
        <fullName evidence="2">Uncharacterized protein</fullName>
    </submittedName>
</protein>
<name>D7SRR3_VITVI</name>
<reference evidence="3" key="1">
    <citation type="journal article" date="2007" name="Nature">
        <title>The grapevine genome sequence suggests ancestral hexaploidization in major angiosperm phyla.</title>
        <authorList>
            <consortium name="The French-Italian Public Consortium for Grapevine Genome Characterization."/>
            <person name="Jaillon O."/>
            <person name="Aury J.-M."/>
            <person name="Noel B."/>
            <person name="Policriti A."/>
            <person name="Clepet C."/>
            <person name="Casagrande A."/>
            <person name="Choisne N."/>
            <person name="Aubourg S."/>
            <person name="Vitulo N."/>
            <person name="Jubin C."/>
            <person name="Vezzi A."/>
            <person name="Legeai F."/>
            <person name="Hugueney P."/>
            <person name="Dasilva C."/>
            <person name="Horner D."/>
            <person name="Mica E."/>
            <person name="Jublot D."/>
            <person name="Poulain J."/>
            <person name="Bruyere C."/>
            <person name="Billault A."/>
            <person name="Segurens B."/>
            <person name="Gouyvenoux M."/>
            <person name="Ugarte E."/>
            <person name="Cattonaro F."/>
            <person name="Anthouard V."/>
            <person name="Vico V."/>
            <person name="Del Fabbro C."/>
            <person name="Alaux M."/>
            <person name="Di Gaspero G."/>
            <person name="Dumas V."/>
            <person name="Felice N."/>
            <person name="Paillard S."/>
            <person name="Juman I."/>
            <person name="Moroldo M."/>
            <person name="Scalabrin S."/>
            <person name="Canaguier A."/>
            <person name="Le Clainche I."/>
            <person name="Malacrida G."/>
            <person name="Durand E."/>
            <person name="Pesole G."/>
            <person name="Laucou V."/>
            <person name="Chatelet P."/>
            <person name="Merdinoglu D."/>
            <person name="Delledonne M."/>
            <person name="Pezzotti M."/>
            <person name="Lecharny A."/>
            <person name="Scarpelli C."/>
            <person name="Artiguenave F."/>
            <person name="Pe M.E."/>
            <person name="Valle G."/>
            <person name="Morgante M."/>
            <person name="Caboche M."/>
            <person name="Adam-Blondon A.-F."/>
            <person name="Weissenbach J."/>
            <person name="Quetier F."/>
            <person name="Wincker P."/>
        </authorList>
    </citation>
    <scope>NUCLEOTIDE SEQUENCE [LARGE SCALE GENOMIC DNA]</scope>
    <source>
        <strain evidence="3">cv. Pinot noir / PN40024</strain>
    </source>
</reference>